<gene>
    <name evidence="4" type="ORF">EZS28_054771</name>
</gene>
<dbReference type="SUPFAM" id="SSF47188">
    <property type="entry name" value="Hemerythrin-like"/>
    <property type="match status" value="1"/>
</dbReference>
<dbReference type="AlphaFoldDB" id="A0A5J4QCU3"/>
<evidence type="ECO:0008006" key="6">
    <source>
        <dbReference type="Google" id="ProtNLM"/>
    </source>
</evidence>
<keyword evidence="3" id="KW-0408">Iron</keyword>
<comment type="caution">
    <text evidence="4">The sequence shown here is derived from an EMBL/GenBank/DDBJ whole genome shotgun (WGS) entry which is preliminary data.</text>
</comment>
<sequence length="221" mass="25212">TYACDSIRIDKQHERVLLYLAGLCGSIDTSMNVNEQMDTLMNSEEWMDSIDTQTILHHYNSIHMERTHQNQGIDGQHLGNQDGEGNVQKDVDMSALMNKSQLKDLVKKQLAIASIVVRTTFSVLYDEEKLFQNYKIAQSHRKAHENQHAAIIRKIQSAMLSLAYSSRTKDGYTLIPSTHAQSLIRLYASWLVDHVQKIDRELVTLLIGKAPESELERMVTN</sequence>
<keyword evidence="2" id="KW-0479">Metal-binding</keyword>
<evidence type="ECO:0000313" key="5">
    <source>
        <dbReference type="Proteomes" id="UP000324800"/>
    </source>
</evidence>
<evidence type="ECO:0000256" key="2">
    <source>
        <dbReference type="ARBA" id="ARBA00022723"/>
    </source>
</evidence>
<evidence type="ECO:0000313" key="4">
    <source>
        <dbReference type="EMBL" id="KAA6319816.1"/>
    </source>
</evidence>
<feature type="non-terminal residue" evidence="4">
    <location>
        <position position="221"/>
    </location>
</feature>
<comment type="similarity">
    <text evidence="1">Belongs to the hemerythrin family.</text>
</comment>
<proteinExistence type="inferred from homology"/>
<dbReference type="InterPro" id="IPR035938">
    <property type="entry name" value="Hemerythrin-like_sf"/>
</dbReference>
<accession>A0A5J4QCU3</accession>
<dbReference type="EMBL" id="SNRW01045742">
    <property type="protein sequence ID" value="KAA6319816.1"/>
    <property type="molecule type" value="Genomic_DNA"/>
</dbReference>
<dbReference type="GO" id="GO:0046872">
    <property type="term" value="F:metal ion binding"/>
    <property type="evidence" value="ECO:0007669"/>
    <property type="project" value="UniProtKB-KW"/>
</dbReference>
<feature type="non-terminal residue" evidence="4">
    <location>
        <position position="1"/>
    </location>
</feature>
<organism evidence="4 5">
    <name type="scientific">Streblomastix strix</name>
    <dbReference type="NCBI Taxonomy" id="222440"/>
    <lineage>
        <taxon>Eukaryota</taxon>
        <taxon>Metamonada</taxon>
        <taxon>Preaxostyla</taxon>
        <taxon>Oxymonadida</taxon>
        <taxon>Streblomastigidae</taxon>
        <taxon>Streblomastix</taxon>
    </lineage>
</organism>
<dbReference type="Gene3D" id="1.20.120.50">
    <property type="entry name" value="Hemerythrin-like"/>
    <property type="match status" value="1"/>
</dbReference>
<reference evidence="4 5" key="1">
    <citation type="submission" date="2019-03" db="EMBL/GenBank/DDBJ databases">
        <title>Single cell metagenomics reveals metabolic interactions within the superorganism composed of flagellate Streblomastix strix and complex community of Bacteroidetes bacteria on its surface.</title>
        <authorList>
            <person name="Treitli S.C."/>
            <person name="Kolisko M."/>
            <person name="Husnik F."/>
            <person name="Keeling P."/>
            <person name="Hampl V."/>
        </authorList>
    </citation>
    <scope>NUCLEOTIDE SEQUENCE [LARGE SCALE GENOMIC DNA]</scope>
    <source>
        <strain evidence="4">ST1C</strain>
    </source>
</reference>
<evidence type="ECO:0000256" key="1">
    <source>
        <dbReference type="ARBA" id="ARBA00010587"/>
    </source>
</evidence>
<dbReference type="Proteomes" id="UP000324800">
    <property type="component" value="Unassembled WGS sequence"/>
</dbReference>
<name>A0A5J4QCU3_9EUKA</name>
<evidence type="ECO:0000256" key="3">
    <source>
        <dbReference type="ARBA" id="ARBA00023004"/>
    </source>
</evidence>
<protein>
    <recommendedName>
        <fullName evidence="6">Hemerythrin-like domain-containing protein</fullName>
    </recommendedName>
</protein>